<dbReference type="PANTHER" id="PTHR42887">
    <property type="entry name" value="OS12G0638800 PROTEIN"/>
    <property type="match status" value="1"/>
</dbReference>
<dbReference type="InterPro" id="IPR023166">
    <property type="entry name" value="BaiN-like_dom_sf"/>
</dbReference>
<evidence type="ECO:0000313" key="3">
    <source>
        <dbReference type="Proteomes" id="UP000176598"/>
    </source>
</evidence>
<dbReference type="InterPro" id="IPR004792">
    <property type="entry name" value="BaiN-like"/>
</dbReference>
<dbReference type="SUPFAM" id="SSF160996">
    <property type="entry name" value="HI0933 insert domain-like"/>
    <property type="match status" value="1"/>
</dbReference>
<protein>
    <recommendedName>
        <fullName evidence="1">RsdA/BaiN/AoA(So)-like Rossmann fold-like domain-containing protein</fullName>
    </recommendedName>
</protein>
<reference evidence="2 3" key="1">
    <citation type="journal article" date="2016" name="Nat. Commun.">
        <title>Thousands of microbial genomes shed light on interconnected biogeochemical processes in an aquifer system.</title>
        <authorList>
            <person name="Anantharaman K."/>
            <person name="Brown C.T."/>
            <person name="Hug L.A."/>
            <person name="Sharon I."/>
            <person name="Castelle C.J."/>
            <person name="Probst A.J."/>
            <person name="Thomas B.C."/>
            <person name="Singh A."/>
            <person name="Wilkins M.J."/>
            <person name="Karaoz U."/>
            <person name="Brodie E.L."/>
            <person name="Williams K.H."/>
            <person name="Hubbard S.S."/>
            <person name="Banfield J.F."/>
        </authorList>
    </citation>
    <scope>NUCLEOTIDE SEQUENCE [LARGE SCALE GENOMIC DNA]</scope>
</reference>
<accession>A0A1F7UMW2</accession>
<evidence type="ECO:0000259" key="1">
    <source>
        <dbReference type="Pfam" id="PF03486"/>
    </source>
</evidence>
<feature type="domain" description="RsdA/BaiN/AoA(So)-like Rossmann fold-like" evidence="1">
    <location>
        <begin position="68"/>
        <end position="168"/>
    </location>
</feature>
<dbReference type="Pfam" id="PF03486">
    <property type="entry name" value="HI0933_like"/>
    <property type="match status" value="1"/>
</dbReference>
<dbReference type="Gene3D" id="1.10.8.260">
    <property type="entry name" value="HI0933 insert domain-like"/>
    <property type="match status" value="1"/>
</dbReference>
<proteinExistence type="predicted"/>
<comment type="caution">
    <text evidence="2">The sequence shown here is derived from an EMBL/GenBank/DDBJ whole genome shotgun (WGS) entry which is preliminary data.</text>
</comment>
<sequence length="173" mass="17779">MSGPAVFALSALVAFETYDALHPLMISIDLSPAERLDALAGRLANLSRTNGKKNLKTVLGFALPKALAGVLVRAVGADGDMQAAQATKKLLTACAAWMKAIPLSVVGRGAGDEFVTAGGVETAEVNPRTMESRITPGLFFAGEILNVDGFTGGFNLQSSWATGRLAGESAATG</sequence>
<evidence type="ECO:0000313" key="2">
    <source>
        <dbReference type="EMBL" id="OGL79599.1"/>
    </source>
</evidence>
<dbReference type="EMBL" id="MGEG01000009">
    <property type="protein sequence ID" value="OGL79599.1"/>
    <property type="molecule type" value="Genomic_DNA"/>
</dbReference>
<name>A0A1F7UMW2_9BACT</name>
<dbReference type="InterPro" id="IPR036188">
    <property type="entry name" value="FAD/NAD-bd_sf"/>
</dbReference>
<dbReference type="SUPFAM" id="SSF51905">
    <property type="entry name" value="FAD/NAD(P)-binding domain"/>
    <property type="match status" value="1"/>
</dbReference>
<dbReference type="InterPro" id="IPR057661">
    <property type="entry name" value="RsdA/BaiN/AoA(So)_Rossmann"/>
</dbReference>
<gene>
    <name evidence="2" type="ORF">A3F28_00500</name>
</gene>
<dbReference type="AlphaFoldDB" id="A0A1F7UMW2"/>
<organism evidence="2 3">
    <name type="scientific">Candidatus Uhrbacteria bacterium RIFCSPHIGHO2_12_FULL_57_11</name>
    <dbReference type="NCBI Taxonomy" id="1802398"/>
    <lineage>
        <taxon>Bacteria</taxon>
        <taxon>Candidatus Uhriibacteriota</taxon>
    </lineage>
</organism>
<dbReference type="Proteomes" id="UP000176598">
    <property type="component" value="Unassembled WGS sequence"/>
</dbReference>
<dbReference type="Gene3D" id="3.50.50.60">
    <property type="entry name" value="FAD/NAD(P)-binding domain"/>
    <property type="match status" value="1"/>
</dbReference>
<dbReference type="PANTHER" id="PTHR42887:SF2">
    <property type="entry name" value="OS12G0638800 PROTEIN"/>
    <property type="match status" value="1"/>
</dbReference>